<keyword evidence="1" id="KW-1133">Transmembrane helix</keyword>
<accession>A0A9D0ZK94</accession>
<name>A0A9D0ZK94_9FIRM</name>
<sequence>MAKKGNLSIPWPFEGMNIRLNTDTGLLKIIAMVTMLVDHLGAVIFPQYRIMRIIGRIAFPIYAYCLTVGCVYTHNMLRYVQRIVLLALIVQPLYVVAMHHTNAAMYSVAFAENPVWAVLNFYIASWNHPSILLSLALGLILLWSIRDRHLIITVAMLVFTWIIQDSLDYGFNGILLMLLFFLFCQIPLLSLPVVAGFMIWWGMQGSMYEIFGLRFSSQIFAVLALPFIYIRTNTRLRINKWVFYLFYPAHLILILVLDRLAVFG</sequence>
<protein>
    <recommendedName>
        <fullName evidence="4">TraX protein</fullName>
    </recommendedName>
</protein>
<feature type="transmembrane region" description="Helical" evidence="1">
    <location>
        <begin position="211"/>
        <end position="229"/>
    </location>
</feature>
<dbReference type="Pfam" id="PF05857">
    <property type="entry name" value="TraX"/>
    <property type="match status" value="1"/>
</dbReference>
<evidence type="ECO:0008006" key="4">
    <source>
        <dbReference type="Google" id="ProtNLM"/>
    </source>
</evidence>
<dbReference type="Proteomes" id="UP000824260">
    <property type="component" value="Unassembled WGS sequence"/>
</dbReference>
<evidence type="ECO:0000313" key="3">
    <source>
        <dbReference type="Proteomes" id="UP000824260"/>
    </source>
</evidence>
<dbReference type="AlphaFoldDB" id="A0A9D0ZK94"/>
<gene>
    <name evidence="2" type="ORF">IAA52_01675</name>
</gene>
<feature type="transmembrane region" description="Helical" evidence="1">
    <location>
        <begin position="53"/>
        <end position="71"/>
    </location>
</feature>
<feature type="transmembrane region" description="Helical" evidence="1">
    <location>
        <begin position="241"/>
        <end position="262"/>
    </location>
</feature>
<dbReference type="EMBL" id="DVFZ01000018">
    <property type="protein sequence ID" value="HIQ81791.1"/>
    <property type="molecule type" value="Genomic_DNA"/>
</dbReference>
<feature type="transmembrane region" description="Helical" evidence="1">
    <location>
        <begin position="121"/>
        <end position="143"/>
    </location>
</feature>
<keyword evidence="1" id="KW-0812">Transmembrane</keyword>
<feature type="transmembrane region" description="Helical" evidence="1">
    <location>
        <begin position="173"/>
        <end position="199"/>
    </location>
</feature>
<proteinExistence type="predicted"/>
<comment type="caution">
    <text evidence="2">The sequence shown here is derived from an EMBL/GenBank/DDBJ whole genome shotgun (WGS) entry which is preliminary data.</text>
</comment>
<feature type="transmembrane region" description="Helical" evidence="1">
    <location>
        <begin position="26"/>
        <end position="47"/>
    </location>
</feature>
<reference evidence="2" key="2">
    <citation type="journal article" date="2021" name="PeerJ">
        <title>Extensive microbial diversity within the chicken gut microbiome revealed by metagenomics and culture.</title>
        <authorList>
            <person name="Gilroy R."/>
            <person name="Ravi A."/>
            <person name="Getino M."/>
            <person name="Pursley I."/>
            <person name="Horton D.L."/>
            <person name="Alikhan N.F."/>
            <person name="Baker D."/>
            <person name="Gharbi K."/>
            <person name="Hall N."/>
            <person name="Watson M."/>
            <person name="Adriaenssens E.M."/>
            <person name="Foster-Nyarko E."/>
            <person name="Jarju S."/>
            <person name="Secka A."/>
            <person name="Antonio M."/>
            <person name="Oren A."/>
            <person name="Chaudhuri R.R."/>
            <person name="La Ragione R."/>
            <person name="Hildebrand F."/>
            <person name="Pallen M.J."/>
        </authorList>
    </citation>
    <scope>NUCLEOTIDE SEQUENCE</scope>
    <source>
        <strain evidence="2">ChiSjej6B24-2974</strain>
    </source>
</reference>
<feature type="transmembrane region" description="Helical" evidence="1">
    <location>
        <begin position="83"/>
        <end position="101"/>
    </location>
</feature>
<dbReference type="InterPro" id="IPR008875">
    <property type="entry name" value="TraX"/>
</dbReference>
<evidence type="ECO:0000256" key="1">
    <source>
        <dbReference type="SAM" id="Phobius"/>
    </source>
</evidence>
<evidence type="ECO:0000313" key="2">
    <source>
        <dbReference type="EMBL" id="HIQ81791.1"/>
    </source>
</evidence>
<keyword evidence="1" id="KW-0472">Membrane</keyword>
<organism evidence="2 3">
    <name type="scientific">Candidatus Pullichristensenella stercorigallinarum</name>
    <dbReference type="NCBI Taxonomy" id="2840909"/>
    <lineage>
        <taxon>Bacteria</taxon>
        <taxon>Bacillati</taxon>
        <taxon>Bacillota</taxon>
        <taxon>Clostridia</taxon>
        <taxon>Candidatus Pullichristensenella</taxon>
    </lineage>
</organism>
<reference evidence="2" key="1">
    <citation type="submission" date="2020-10" db="EMBL/GenBank/DDBJ databases">
        <authorList>
            <person name="Gilroy R."/>
        </authorList>
    </citation>
    <scope>NUCLEOTIDE SEQUENCE</scope>
    <source>
        <strain evidence="2">ChiSjej6B24-2974</strain>
    </source>
</reference>